<keyword evidence="2" id="KW-1185">Reference proteome</keyword>
<dbReference type="EMBL" id="JASDAP010000006">
    <property type="protein sequence ID" value="KAK1901677.1"/>
    <property type="molecule type" value="Genomic_DNA"/>
</dbReference>
<protein>
    <submittedName>
        <fullName evidence="1">Protein inturned</fullName>
    </submittedName>
</protein>
<feature type="non-terminal residue" evidence="1">
    <location>
        <position position="1"/>
    </location>
</feature>
<proteinExistence type="predicted"/>
<sequence length="76" mass="8439">AVLSQFFQLKRFCGNLKDWEVGRAHKGCDADADFPCSLPCKVLLLTSPLVSCNEGSSAVMESPVCRLLLYAHYKEM</sequence>
<feature type="non-terminal residue" evidence="1">
    <location>
        <position position="76"/>
    </location>
</feature>
<comment type="caution">
    <text evidence="1">The sequence shown here is derived from an EMBL/GenBank/DDBJ whole genome shotgun (WGS) entry which is preliminary data.</text>
</comment>
<name>A0AAD9CFY9_DISEL</name>
<dbReference type="Proteomes" id="UP001228049">
    <property type="component" value="Unassembled WGS sequence"/>
</dbReference>
<reference evidence="1" key="1">
    <citation type="submission" date="2023-04" db="EMBL/GenBank/DDBJ databases">
        <title>Chromosome-level genome of Chaenocephalus aceratus.</title>
        <authorList>
            <person name="Park H."/>
        </authorList>
    </citation>
    <scope>NUCLEOTIDE SEQUENCE</scope>
    <source>
        <strain evidence="1">DE</strain>
        <tissue evidence="1">Muscle</tissue>
    </source>
</reference>
<accession>A0AAD9CFY9</accession>
<gene>
    <name evidence="1" type="ORF">KUDE01_004643</name>
</gene>
<evidence type="ECO:0000313" key="1">
    <source>
        <dbReference type="EMBL" id="KAK1901677.1"/>
    </source>
</evidence>
<organism evidence="1 2">
    <name type="scientific">Dissostichus eleginoides</name>
    <name type="common">Patagonian toothfish</name>
    <name type="synonym">Dissostichus amissus</name>
    <dbReference type="NCBI Taxonomy" id="100907"/>
    <lineage>
        <taxon>Eukaryota</taxon>
        <taxon>Metazoa</taxon>
        <taxon>Chordata</taxon>
        <taxon>Craniata</taxon>
        <taxon>Vertebrata</taxon>
        <taxon>Euteleostomi</taxon>
        <taxon>Actinopterygii</taxon>
        <taxon>Neopterygii</taxon>
        <taxon>Teleostei</taxon>
        <taxon>Neoteleostei</taxon>
        <taxon>Acanthomorphata</taxon>
        <taxon>Eupercaria</taxon>
        <taxon>Perciformes</taxon>
        <taxon>Notothenioidei</taxon>
        <taxon>Nototheniidae</taxon>
        <taxon>Dissostichus</taxon>
    </lineage>
</organism>
<dbReference type="AlphaFoldDB" id="A0AAD9CFY9"/>
<evidence type="ECO:0000313" key="2">
    <source>
        <dbReference type="Proteomes" id="UP001228049"/>
    </source>
</evidence>